<comment type="caution">
    <text evidence="1">The sequence shown here is derived from an EMBL/GenBank/DDBJ whole genome shotgun (WGS) entry which is preliminary data.</text>
</comment>
<organism evidence="1 2">
    <name type="scientific">Racocetra persica</name>
    <dbReference type="NCBI Taxonomy" id="160502"/>
    <lineage>
        <taxon>Eukaryota</taxon>
        <taxon>Fungi</taxon>
        <taxon>Fungi incertae sedis</taxon>
        <taxon>Mucoromycota</taxon>
        <taxon>Glomeromycotina</taxon>
        <taxon>Glomeromycetes</taxon>
        <taxon>Diversisporales</taxon>
        <taxon>Gigasporaceae</taxon>
        <taxon>Racocetra</taxon>
    </lineage>
</organism>
<proteinExistence type="predicted"/>
<sequence>FISSWFAAIYLAKPEDYVPDMSRGLTLVFGIAFIIMALVSLFGIIGSLFNRQYEVDNCIQHLQKQQDSNAISESLQTNTEICTHNETMLIVRNVIIAILLILFSTLFARVSSSYAQQLEKKSSRRGKITPAPGLPPTVASYTTIDYPS</sequence>
<name>A0ACA9N5C6_9GLOM</name>
<keyword evidence="2" id="KW-1185">Reference proteome</keyword>
<protein>
    <submittedName>
        <fullName evidence="1">281_t:CDS:1</fullName>
    </submittedName>
</protein>
<reference evidence="1" key="1">
    <citation type="submission" date="2021-06" db="EMBL/GenBank/DDBJ databases">
        <authorList>
            <person name="Kallberg Y."/>
            <person name="Tangrot J."/>
            <person name="Rosling A."/>
        </authorList>
    </citation>
    <scope>NUCLEOTIDE SEQUENCE</scope>
    <source>
        <strain evidence="1">MA461A</strain>
    </source>
</reference>
<evidence type="ECO:0000313" key="1">
    <source>
        <dbReference type="EMBL" id="CAG8625171.1"/>
    </source>
</evidence>
<evidence type="ECO:0000313" key="2">
    <source>
        <dbReference type="Proteomes" id="UP000789920"/>
    </source>
</evidence>
<dbReference type="EMBL" id="CAJVQC010011215">
    <property type="protein sequence ID" value="CAG8625171.1"/>
    <property type="molecule type" value="Genomic_DNA"/>
</dbReference>
<accession>A0ACA9N5C6</accession>
<dbReference type="Proteomes" id="UP000789920">
    <property type="component" value="Unassembled WGS sequence"/>
</dbReference>
<feature type="non-terminal residue" evidence="1">
    <location>
        <position position="1"/>
    </location>
</feature>
<gene>
    <name evidence="1" type="ORF">RPERSI_LOCUS6876</name>
</gene>